<evidence type="ECO:0000313" key="3">
    <source>
        <dbReference type="EMBL" id="ROL46155.1"/>
    </source>
</evidence>
<gene>
    <name evidence="3" type="ORF">DPX16_0316</name>
</gene>
<dbReference type="AlphaFoldDB" id="A0A3N0YIT9"/>
<protein>
    <submittedName>
        <fullName evidence="3">Uncharacterized protein</fullName>
    </submittedName>
</protein>
<evidence type="ECO:0000256" key="2">
    <source>
        <dbReference type="SAM" id="MobiDB-lite"/>
    </source>
</evidence>
<organism evidence="3 4">
    <name type="scientific">Anabarilius grahami</name>
    <name type="common">Kanglang fish</name>
    <name type="synonym">Barilius grahami</name>
    <dbReference type="NCBI Taxonomy" id="495550"/>
    <lineage>
        <taxon>Eukaryota</taxon>
        <taxon>Metazoa</taxon>
        <taxon>Chordata</taxon>
        <taxon>Craniata</taxon>
        <taxon>Vertebrata</taxon>
        <taxon>Euteleostomi</taxon>
        <taxon>Actinopterygii</taxon>
        <taxon>Neopterygii</taxon>
        <taxon>Teleostei</taxon>
        <taxon>Ostariophysi</taxon>
        <taxon>Cypriniformes</taxon>
        <taxon>Xenocyprididae</taxon>
        <taxon>Xenocypridinae</taxon>
        <taxon>Xenocypridinae incertae sedis</taxon>
        <taxon>Anabarilius</taxon>
    </lineage>
</organism>
<evidence type="ECO:0000256" key="1">
    <source>
        <dbReference type="SAM" id="Coils"/>
    </source>
</evidence>
<reference evidence="3 4" key="1">
    <citation type="submission" date="2018-10" db="EMBL/GenBank/DDBJ databases">
        <title>Genome assembly for a Yunnan-Guizhou Plateau 3E fish, Anabarilius grahami (Regan), and its evolutionary and genetic applications.</title>
        <authorList>
            <person name="Jiang W."/>
        </authorList>
    </citation>
    <scope>NUCLEOTIDE SEQUENCE [LARGE SCALE GENOMIC DNA]</scope>
    <source>
        <strain evidence="3">AG-KIZ</strain>
        <tissue evidence="3">Muscle</tissue>
    </source>
</reference>
<feature type="coiled-coil region" evidence="1">
    <location>
        <begin position="113"/>
        <end position="154"/>
    </location>
</feature>
<dbReference type="OrthoDB" id="8953156at2759"/>
<keyword evidence="4" id="KW-1185">Reference proteome</keyword>
<feature type="compositionally biased region" description="Basic and acidic residues" evidence="2">
    <location>
        <begin position="1"/>
        <end position="16"/>
    </location>
</feature>
<dbReference type="Proteomes" id="UP000281406">
    <property type="component" value="Unassembled WGS sequence"/>
</dbReference>
<keyword evidence="1" id="KW-0175">Coiled coil</keyword>
<name>A0A3N0YIT9_ANAGA</name>
<comment type="caution">
    <text evidence="3">The sequence shown here is derived from an EMBL/GenBank/DDBJ whole genome shotgun (WGS) entry which is preliminary data.</text>
</comment>
<dbReference type="EMBL" id="RJVU01040639">
    <property type="protein sequence ID" value="ROL46155.1"/>
    <property type="molecule type" value="Genomic_DNA"/>
</dbReference>
<accession>A0A3N0YIT9</accession>
<evidence type="ECO:0000313" key="4">
    <source>
        <dbReference type="Proteomes" id="UP000281406"/>
    </source>
</evidence>
<feature type="region of interest" description="Disordered" evidence="2">
    <location>
        <begin position="1"/>
        <end position="21"/>
    </location>
</feature>
<proteinExistence type="predicted"/>
<sequence length="156" mass="18943">MDEGRIIEEGQDEEKARKRHRERQLTVNPDILFKVYRREELHVLLFRPTNDIWWIRTLRDRYIGISAQWTFKHADDQPKRHNMNLSGDRSQLQRFCDDFPNNRLMSLDNVEEVEELRATIEDLRARIQDLEATIQDLEASMEDLQLENRGRRRQRQ</sequence>